<dbReference type="RefSeq" id="WP_349875767.1">
    <property type="nucleotide sequence ID" value="NZ_CP157974.1"/>
</dbReference>
<evidence type="ECO:0000256" key="4">
    <source>
        <dbReference type="ARBA" id="ARBA00022723"/>
    </source>
</evidence>
<evidence type="ECO:0000256" key="3">
    <source>
        <dbReference type="ARBA" id="ARBA00022112"/>
    </source>
</evidence>
<feature type="binding site" evidence="5">
    <location>
        <position position="89"/>
    </location>
    <ligand>
        <name>a divalent metal cation</name>
        <dbReference type="ChEBI" id="CHEBI:60240"/>
        <label>1</label>
    </ligand>
</feature>
<gene>
    <name evidence="6" type="ORF">ABIH81_16080</name>
</gene>
<organism evidence="6">
    <name type="scientific">Micromonospora sp. HUAS YX12</name>
    <dbReference type="NCBI Taxonomy" id="3156396"/>
    <lineage>
        <taxon>Bacteria</taxon>
        <taxon>Bacillati</taxon>
        <taxon>Actinomycetota</taxon>
        <taxon>Actinomycetes</taxon>
        <taxon>Micromonosporales</taxon>
        <taxon>Micromonosporaceae</taxon>
        <taxon>Micromonospora</taxon>
    </lineage>
</organism>
<feature type="binding site" evidence="5">
    <location>
        <position position="260"/>
    </location>
    <ligand>
        <name>a divalent metal cation</name>
        <dbReference type="ChEBI" id="CHEBI:60240"/>
        <label>1</label>
    </ligand>
</feature>
<evidence type="ECO:0000256" key="1">
    <source>
        <dbReference type="ARBA" id="ARBA00006964"/>
    </source>
</evidence>
<dbReference type="SUPFAM" id="SSF102705">
    <property type="entry name" value="NIF3 (NGG1p interacting factor 3)-like"/>
    <property type="match status" value="1"/>
</dbReference>
<proteinExistence type="inferred from homology"/>
<dbReference type="Pfam" id="PF01784">
    <property type="entry name" value="DUF34_NIF3"/>
    <property type="match status" value="1"/>
</dbReference>
<dbReference type="EMBL" id="CP157974">
    <property type="protein sequence ID" value="XBT79214.1"/>
    <property type="molecule type" value="Genomic_DNA"/>
</dbReference>
<dbReference type="InterPro" id="IPR002678">
    <property type="entry name" value="DUF34/NIF3"/>
</dbReference>
<sequence>MPGASPGDGRRVPARTPVSWPPVSTTVADVVAALDRRYPPAWAEEWDRVGLVLGEPDRPVRRVACLVDVVPETVDEALDAGADMIVAHHPLLLRGVSSVAATTYKGRIVHRLIKADVALHVAHTNADVADPGVSDALAARFGLTGLRPLHPPRPGSPAAGPGRGIGRIGELPTPMTLAELTRLAAAVLPVTAWGVRAAGDPGRMVRTLAVSGGSGDGFLAEATAAGVDAFLTADLRHHPAGEHLAAGGPALLDAAHWATERPWLDDLAAYLAAELDVETVVSDLDTDPWTVHAAAPRPDDKEPRREG</sequence>
<comment type="subunit">
    <text evidence="2">Homohexamer.</text>
</comment>
<evidence type="ECO:0000256" key="5">
    <source>
        <dbReference type="PIRSR" id="PIRSR602678-1"/>
    </source>
</evidence>
<feature type="binding site" evidence="5">
    <location>
        <position position="256"/>
    </location>
    <ligand>
        <name>a divalent metal cation</name>
        <dbReference type="ChEBI" id="CHEBI:60240"/>
        <label>1</label>
    </ligand>
</feature>
<keyword evidence="4 5" id="KW-0479">Metal-binding</keyword>
<comment type="similarity">
    <text evidence="1">Belongs to the GTP cyclohydrolase I type 2/NIF3 family.</text>
</comment>
<evidence type="ECO:0000256" key="2">
    <source>
        <dbReference type="ARBA" id="ARBA00011643"/>
    </source>
</evidence>
<dbReference type="InterPro" id="IPR036069">
    <property type="entry name" value="DUF34/NIF3_sf"/>
</dbReference>
<dbReference type="GO" id="GO:0005737">
    <property type="term" value="C:cytoplasm"/>
    <property type="evidence" value="ECO:0007669"/>
    <property type="project" value="TreeGrafter"/>
</dbReference>
<dbReference type="NCBIfam" id="TIGR00486">
    <property type="entry name" value="YbgI_SA1388"/>
    <property type="match status" value="1"/>
</dbReference>
<feature type="binding site" evidence="5">
    <location>
        <position position="127"/>
    </location>
    <ligand>
        <name>a divalent metal cation</name>
        <dbReference type="ChEBI" id="CHEBI:60240"/>
        <label>1</label>
    </ligand>
</feature>
<dbReference type="Gene3D" id="3.40.1390.30">
    <property type="entry name" value="NIF3 (NGG1p interacting factor 3)-like"/>
    <property type="match status" value="2"/>
</dbReference>
<accession>A0AAU7QTC1</accession>
<dbReference type="AlphaFoldDB" id="A0AAU7QTC1"/>
<dbReference type="GO" id="GO:0046872">
    <property type="term" value="F:metal ion binding"/>
    <property type="evidence" value="ECO:0007669"/>
    <property type="project" value="UniProtKB-KW"/>
</dbReference>
<dbReference type="FunFam" id="3.40.1390.30:FF:000001">
    <property type="entry name" value="GTP cyclohydrolase 1 type 2"/>
    <property type="match status" value="1"/>
</dbReference>
<reference evidence="6" key="1">
    <citation type="submission" date="2024-06" db="EMBL/GenBank/DDBJ databases">
        <title>Micromonospora sp. strain HUAS YX12 genome sequences.</title>
        <authorList>
            <person name="Mo P."/>
        </authorList>
    </citation>
    <scope>NUCLEOTIDE SEQUENCE</scope>
    <source>
        <strain evidence="6">HUAS YX12</strain>
    </source>
</reference>
<protein>
    <recommendedName>
        <fullName evidence="3">GTP cyclohydrolase 1 type 2 homolog</fullName>
    </recommendedName>
</protein>
<dbReference type="PANTHER" id="PTHR13799:SF14">
    <property type="entry name" value="GTP CYCLOHYDROLASE 1 TYPE 2 HOMOLOG"/>
    <property type="match status" value="1"/>
</dbReference>
<dbReference type="PANTHER" id="PTHR13799">
    <property type="entry name" value="NGG1 INTERACTING FACTOR 3"/>
    <property type="match status" value="1"/>
</dbReference>
<feature type="binding site" evidence="5">
    <location>
        <position position="88"/>
    </location>
    <ligand>
        <name>a divalent metal cation</name>
        <dbReference type="ChEBI" id="CHEBI:60240"/>
        <label>1</label>
    </ligand>
</feature>
<evidence type="ECO:0000313" key="6">
    <source>
        <dbReference type="EMBL" id="XBT79214.1"/>
    </source>
</evidence>
<name>A0AAU7QTC1_9ACTN</name>